<comment type="subcellular location">
    <subcellularLocation>
        <location evidence="2">Nucleus</location>
    </subcellularLocation>
</comment>
<evidence type="ECO:0000313" key="12">
    <source>
        <dbReference type="Ensembl" id="ENSHHUP00000014808.1"/>
    </source>
</evidence>
<organism evidence="12 13">
    <name type="scientific">Hucho hucho</name>
    <name type="common">huchen</name>
    <dbReference type="NCBI Taxonomy" id="62062"/>
    <lineage>
        <taxon>Eukaryota</taxon>
        <taxon>Metazoa</taxon>
        <taxon>Chordata</taxon>
        <taxon>Craniata</taxon>
        <taxon>Vertebrata</taxon>
        <taxon>Euteleostomi</taxon>
        <taxon>Actinopterygii</taxon>
        <taxon>Neopterygii</taxon>
        <taxon>Teleostei</taxon>
        <taxon>Protacanthopterygii</taxon>
        <taxon>Salmoniformes</taxon>
        <taxon>Salmonidae</taxon>
        <taxon>Salmoninae</taxon>
        <taxon>Hucho</taxon>
    </lineage>
</organism>
<dbReference type="SMART" id="SM00355">
    <property type="entry name" value="ZnF_C2H2"/>
    <property type="match status" value="3"/>
</dbReference>
<dbReference type="InterPro" id="IPR036236">
    <property type="entry name" value="Znf_C2H2_sf"/>
</dbReference>
<evidence type="ECO:0000256" key="2">
    <source>
        <dbReference type="ARBA" id="ARBA00004123"/>
    </source>
</evidence>
<keyword evidence="7" id="KW-0238">DNA-binding</keyword>
<evidence type="ECO:0000256" key="3">
    <source>
        <dbReference type="ARBA" id="ARBA00022723"/>
    </source>
</evidence>
<evidence type="ECO:0000256" key="6">
    <source>
        <dbReference type="ARBA" id="ARBA00022833"/>
    </source>
</evidence>
<evidence type="ECO:0000313" key="13">
    <source>
        <dbReference type="Proteomes" id="UP000314982"/>
    </source>
</evidence>
<dbReference type="InterPro" id="IPR013087">
    <property type="entry name" value="Znf_C2H2_type"/>
</dbReference>
<feature type="domain" description="C2H2-type" evidence="11">
    <location>
        <begin position="51"/>
        <end position="78"/>
    </location>
</feature>
<dbReference type="PROSITE" id="PS00028">
    <property type="entry name" value="ZINC_FINGER_C2H2_1"/>
    <property type="match status" value="3"/>
</dbReference>
<keyword evidence="6" id="KW-0862">Zinc</keyword>
<dbReference type="Pfam" id="PF00096">
    <property type="entry name" value="zf-C2H2"/>
    <property type="match status" value="1"/>
</dbReference>
<keyword evidence="8" id="KW-0539">Nucleus</keyword>
<dbReference type="GO" id="GO:0008270">
    <property type="term" value="F:zinc ion binding"/>
    <property type="evidence" value="ECO:0007669"/>
    <property type="project" value="UniProtKB-KW"/>
</dbReference>
<dbReference type="GO" id="GO:0000978">
    <property type="term" value="F:RNA polymerase II cis-regulatory region sequence-specific DNA binding"/>
    <property type="evidence" value="ECO:0007669"/>
    <property type="project" value="TreeGrafter"/>
</dbReference>
<reference evidence="12" key="2">
    <citation type="submission" date="2025-08" db="UniProtKB">
        <authorList>
            <consortium name="Ensembl"/>
        </authorList>
    </citation>
    <scope>IDENTIFICATION</scope>
</reference>
<dbReference type="Gene3D" id="3.30.160.60">
    <property type="entry name" value="Classic Zinc Finger"/>
    <property type="match status" value="3"/>
</dbReference>
<comment type="function">
    <text evidence="1">May be involved in transcriptional regulation.</text>
</comment>
<dbReference type="SUPFAM" id="SSF57667">
    <property type="entry name" value="beta-beta-alpha zinc fingers"/>
    <property type="match status" value="2"/>
</dbReference>
<protein>
    <recommendedName>
        <fullName evidence="11">C2H2-type domain-containing protein</fullName>
    </recommendedName>
</protein>
<dbReference type="GeneTree" id="ENSGT01150000286934"/>
<proteinExistence type="predicted"/>
<dbReference type="GO" id="GO:0000981">
    <property type="term" value="F:DNA-binding transcription factor activity, RNA polymerase II-specific"/>
    <property type="evidence" value="ECO:0007669"/>
    <property type="project" value="TreeGrafter"/>
</dbReference>
<evidence type="ECO:0000256" key="4">
    <source>
        <dbReference type="ARBA" id="ARBA00022737"/>
    </source>
</evidence>
<dbReference type="Pfam" id="PF13465">
    <property type="entry name" value="zf-H2C2_2"/>
    <property type="match status" value="1"/>
</dbReference>
<sequence>MRIENILSGEWRSGRTHTGEKPYSCGQCGKSFTGLSILISHQRTHTGEKPYSCGQCGNIFSRSSNLTRHQRTHTGEKPYSCNQCGKRYSDKRYLTKHQKLHEGQNVIENTLKIRLCNQIFHIYISCNI</sequence>
<dbReference type="Ensembl" id="ENSHHUT00000015309.1">
    <property type="protein sequence ID" value="ENSHHUP00000014808.1"/>
    <property type="gene ID" value="ENSHHUG00000009160.1"/>
</dbReference>
<dbReference type="FunFam" id="3.30.160.60:FF:002254">
    <property type="entry name" value="Zinc finger protein 540"/>
    <property type="match status" value="1"/>
</dbReference>
<dbReference type="FunFam" id="3.30.160.60:FF:000759">
    <property type="entry name" value="zinc finger protein 16"/>
    <property type="match status" value="1"/>
</dbReference>
<evidence type="ECO:0000256" key="1">
    <source>
        <dbReference type="ARBA" id="ARBA00003767"/>
    </source>
</evidence>
<keyword evidence="4" id="KW-0677">Repeat</keyword>
<evidence type="ECO:0000256" key="7">
    <source>
        <dbReference type="ARBA" id="ARBA00023125"/>
    </source>
</evidence>
<dbReference type="FunFam" id="3.30.160.60:FF:000912">
    <property type="entry name" value="Zinc finger protein 660"/>
    <property type="match status" value="1"/>
</dbReference>
<evidence type="ECO:0000259" key="11">
    <source>
        <dbReference type="PROSITE" id="PS50157"/>
    </source>
</evidence>
<feature type="domain" description="C2H2-type" evidence="11">
    <location>
        <begin position="79"/>
        <end position="106"/>
    </location>
</feature>
<keyword evidence="3" id="KW-0479">Metal-binding</keyword>
<keyword evidence="13" id="KW-1185">Reference proteome</keyword>
<evidence type="ECO:0000256" key="8">
    <source>
        <dbReference type="ARBA" id="ARBA00023242"/>
    </source>
</evidence>
<name>A0A4W5KCG0_9TELE</name>
<feature type="region of interest" description="Disordered" evidence="10">
    <location>
        <begin position="1"/>
        <end position="20"/>
    </location>
</feature>
<accession>A0A4W5KCG0</accession>
<dbReference type="AlphaFoldDB" id="A0A4W5KCG0"/>
<dbReference type="PROSITE" id="PS50157">
    <property type="entry name" value="ZINC_FINGER_C2H2_2"/>
    <property type="match status" value="3"/>
</dbReference>
<keyword evidence="5 9" id="KW-0863">Zinc-finger</keyword>
<dbReference type="GO" id="GO:0005634">
    <property type="term" value="C:nucleus"/>
    <property type="evidence" value="ECO:0007669"/>
    <property type="project" value="UniProtKB-SubCell"/>
</dbReference>
<reference evidence="13" key="1">
    <citation type="submission" date="2018-06" db="EMBL/GenBank/DDBJ databases">
        <title>Genome assembly of Danube salmon.</title>
        <authorList>
            <person name="Macqueen D.J."/>
            <person name="Gundappa M.K."/>
        </authorList>
    </citation>
    <scope>NUCLEOTIDE SEQUENCE [LARGE SCALE GENOMIC DNA]</scope>
</reference>
<dbReference type="PANTHER" id="PTHR23235">
    <property type="entry name" value="KRUEPPEL-LIKE TRANSCRIPTION FACTOR"/>
    <property type="match status" value="1"/>
</dbReference>
<dbReference type="PANTHER" id="PTHR23235:SF178">
    <property type="entry name" value="C2H2-TYPE DOMAIN-CONTAINING PROTEIN-RELATED"/>
    <property type="match status" value="1"/>
</dbReference>
<dbReference type="Proteomes" id="UP000314982">
    <property type="component" value="Unassembled WGS sequence"/>
</dbReference>
<evidence type="ECO:0000256" key="5">
    <source>
        <dbReference type="ARBA" id="ARBA00022771"/>
    </source>
</evidence>
<evidence type="ECO:0000256" key="9">
    <source>
        <dbReference type="PROSITE-ProRule" id="PRU00042"/>
    </source>
</evidence>
<evidence type="ECO:0000256" key="10">
    <source>
        <dbReference type="SAM" id="MobiDB-lite"/>
    </source>
</evidence>
<dbReference type="STRING" id="62062.ENSHHUP00000014808"/>
<reference evidence="12" key="3">
    <citation type="submission" date="2025-09" db="UniProtKB">
        <authorList>
            <consortium name="Ensembl"/>
        </authorList>
    </citation>
    <scope>IDENTIFICATION</scope>
</reference>
<feature type="domain" description="C2H2-type" evidence="11">
    <location>
        <begin position="23"/>
        <end position="50"/>
    </location>
</feature>